<gene>
    <name evidence="1" type="ORF">Patl1_05252</name>
</gene>
<organism evidence="1 2">
    <name type="scientific">Pistacia atlantica</name>
    <dbReference type="NCBI Taxonomy" id="434234"/>
    <lineage>
        <taxon>Eukaryota</taxon>
        <taxon>Viridiplantae</taxon>
        <taxon>Streptophyta</taxon>
        <taxon>Embryophyta</taxon>
        <taxon>Tracheophyta</taxon>
        <taxon>Spermatophyta</taxon>
        <taxon>Magnoliopsida</taxon>
        <taxon>eudicotyledons</taxon>
        <taxon>Gunneridae</taxon>
        <taxon>Pentapetalae</taxon>
        <taxon>rosids</taxon>
        <taxon>malvids</taxon>
        <taxon>Sapindales</taxon>
        <taxon>Anacardiaceae</taxon>
        <taxon>Pistacia</taxon>
    </lineage>
</organism>
<accession>A0ACC1BP55</accession>
<name>A0ACC1BP55_9ROSI</name>
<comment type="caution">
    <text evidence="1">The sequence shown here is derived from an EMBL/GenBank/DDBJ whole genome shotgun (WGS) entry which is preliminary data.</text>
</comment>
<dbReference type="EMBL" id="CM047899">
    <property type="protein sequence ID" value="KAJ0100897.1"/>
    <property type="molecule type" value="Genomic_DNA"/>
</dbReference>
<evidence type="ECO:0000313" key="1">
    <source>
        <dbReference type="EMBL" id="KAJ0100897.1"/>
    </source>
</evidence>
<sequence length="85" mass="9743">MEFYATVPKSKKGKTRIVGVAVAFDAATINTFYALEKVKKDEYLQNVDYDEVLKKLAGSNASWKITRSQKRSFESKHLLGLPRMW</sequence>
<keyword evidence="2" id="KW-1185">Reference proteome</keyword>
<protein>
    <submittedName>
        <fullName evidence="1">Uncharacterized protein</fullName>
    </submittedName>
</protein>
<proteinExistence type="predicted"/>
<dbReference type="Proteomes" id="UP001164250">
    <property type="component" value="Chromosome 3"/>
</dbReference>
<evidence type="ECO:0000313" key="2">
    <source>
        <dbReference type="Proteomes" id="UP001164250"/>
    </source>
</evidence>
<reference evidence="2" key="1">
    <citation type="journal article" date="2023" name="G3 (Bethesda)">
        <title>Genome assembly and association tests identify interacting loci associated with vigor, precocity, and sex in interspecific pistachio rootstocks.</title>
        <authorList>
            <person name="Palmer W."/>
            <person name="Jacygrad E."/>
            <person name="Sagayaradj S."/>
            <person name="Cavanaugh K."/>
            <person name="Han R."/>
            <person name="Bertier L."/>
            <person name="Beede B."/>
            <person name="Kafkas S."/>
            <person name="Golino D."/>
            <person name="Preece J."/>
            <person name="Michelmore R."/>
        </authorList>
    </citation>
    <scope>NUCLEOTIDE SEQUENCE [LARGE SCALE GENOMIC DNA]</scope>
</reference>